<dbReference type="InterPro" id="IPR023754">
    <property type="entry name" value="HemeA_Synthase_type2"/>
</dbReference>
<evidence type="ECO:0000256" key="12">
    <source>
        <dbReference type="SAM" id="Phobius"/>
    </source>
</evidence>
<evidence type="ECO:0000256" key="11">
    <source>
        <dbReference type="ARBA" id="ARBA00048044"/>
    </source>
</evidence>
<evidence type="ECO:0000256" key="1">
    <source>
        <dbReference type="ARBA" id="ARBA00001970"/>
    </source>
</evidence>
<evidence type="ECO:0000313" key="15">
    <source>
        <dbReference type="WBParaSite" id="EgrG_000451100"/>
    </source>
</evidence>
<name>A0A068WL77_ECHGR</name>
<feature type="transmembrane region" description="Helical" evidence="12">
    <location>
        <begin position="329"/>
        <end position="349"/>
    </location>
</feature>
<feature type="transmembrane region" description="Helical" evidence="12">
    <location>
        <begin position="267"/>
        <end position="288"/>
    </location>
</feature>
<dbReference type="Proteomes" id="UP000492820">
    <property type="component" value="Unassembled WGS sequence"/>
</dbReference>
<dbReference type="GO" id="GO:0006784">
    <property type="term" value="P:heme A biosynthetic process"/>
    <property type="evidence" value="ECO:0007669"/>
    <property type="project" value="InterPro"/>
</dbReference>
<comment type="cofactor">
    <cofactor evidence="1">
        <name>heme b</name>
        <dbReference type="ChEBI" id="CHEBI:60344"/>
    </cofactor>
</comment>
<gene>
    <name evidence="15" type="primary">EGR_02492</name>
    <name evidence="13" type="ORF">EgrG_000451100</name>
</gene>
<evidence type="ECO:0000313" key="14">
    <source>
        <dbReference type="Proteomes" id="UP000492820"/>
    </source>
</evidence>
<feature type="transmembrane region" description="Helical" evidence="12">
    <location>
        <begin position="144"/>
        <end position="161"/>
    </location>
</feature>
<feature type="transmembrane region" description="Helical" evidence="12">
    <location>
        <begin position="221"/>
        <end position="240"/>
    </location>
</feature>
<keyword evidence="6" id="KW-0560">Oxidoreductase</keyword>
<evidence type="ECO:0000256" key="4">
    <source>
        <dbReference type="ARBA" id="ARBA00022723"/>
    </source>
</evidence>
<sequence length="415" mass="47060">MLSFFSQSVCRSLRTSIIPCKIRPQNHSLWRMPERSLNTRIDPIIRGLSDGARKSVGYWLMGMAGLTFGAIVIGGLTRLTESGLSMVDWHPFKEVPPRTEEAWKKEFEKYKQFPEYEHVVRDHGQMTLSRFKFIWYMEWCHRQWGRLIGVAYAIPAALFWYKGYFNKVMKIRVVCYGVLIGFQGLLGWFMVRSGLKTPPRPVGMDPREEFVGVPRVSHYRLAAHLSTAAILYSLFLWSGFSHLCKHPMIKRFPEVTKLKIWGHSSKAMMFTALIFGAFVAGLDAGLTYNSWPKMADRWVPDDLVVARYGSTLRNLVENPTAVQFMHRSLAYLTVALVTGAWAMTLRVPGGGVVTGQQLRNAAHFMLAATLGQSTIGIVALLQYVPVWLGAMHQAGSLVLLSTILWYTHCLRAIPK</sequence>
<dbReference type="InterPro" id="IPR003780">
    <property type="entry name" value="COX15/CtaA_fam"/>
</dbReference>
<keyword evidence="9 12" id="KW-0472">Membrane</keyword>
<feature type="transmembrane region" description="Helical" evidence="12">
    <location>
        <begin position="390"/>
        <end position="407"/>
    </location>
</feature>
<feature type="transmembrane region" description="Helical" evidence="12">
    <location>
        <begin position="361"/>
        <end position="384"/>
    </location>
</feature>
<comment type="catalytic activity">
    <reaction evidence="11">
        <text>Fe(II)-heme o + 2 A + H2O = Fe(II)-heme a + 2 AH2</text>
        <dbReference type="Rhea" id="RHEA:63388"/>
        <dbReference type="ChEBI" id="CHEBI:13193"/>
        <dbReference type="ChEBI" id="CHEBI:15377"/>
        <dbReference type="ChEBI" id="CHEBI:17499"/>
        <dbReference type="ChEBI" id="CHEBI:60530"/>
        <dbReference type="ChEBI" id="CHEBI:61715"/>
        <dbReference type="EC" id="1.17.99.9"/>
    </reaction>
    <physiologicalReaction direction="left-to-right" evidence="11">
        <dbReference type="Rhea" id="RHEA:63389"/>
    </physiologicalReaction>
</comment>
<protein>
    <submittedName>
        <fullName evidence="13 15">Cytochrome c oxidase subunit XV assembly</fullName>
    </submittedName>
</protein>
<evidence type="ECO:0000256" key="2">
    <source>
        <dbReference type="ARBA" id="ARBA00004141"/>
    </source>
</evidence>
<keyword evidence="7" id="KW-0408">Iron</keyword>
<keyword evidence="5 12" id="KW-1133">Transmembrane helix</keyword>
<organism evidence="13">
    <name type="scientific">Echinococcus granulosus</name>
    <name type="common">Hydatid tapeworm</name>
    <dbReference type="NCBI Taxonomy" id="6210"/>
    <lineage>
        <taxon>Eukaryota</taxon>
        <taxon>Metazoa</taxon>
        <taxon>Spiralia</taxon>
        <taxon>Lophotrochozoa</taxon>
        <taxon>Platyhelminthes</taxon>
        <taxon>Cestoda</taxon>
        <taxon>Eucestoda</taxon>
        <taxon>Cyclophyllidea</taxon>
        <taxon>Taeniidae</taxon>
        <taxon>Echinococcus</taxon>
        <taxon>Echinococcus granulosus group</taxon>
    </lineage>
</organism>
<evidence type="ECO:0000256" key="10">
    <source>
        <dbReference type="ARBA" id="ARBA00044501"/>
    </source>
</evidence>
<dbReference type="GO" id="GO:0120547">
    <property type="term" value="F:heme A synthase activity"/>
    <property type="evidence" value="ECO:0007669"/>
    <property type="project" value="UniProtKB-EC"/>
</dbReference>
<dbReference type="EMBL" id="LK028579">
    <property type="protein sequence ID" value="CDS19218.1"/>
    <property type="molecule type" value="Genomic_DNA"/>
</dbReference>
<comment type="subcellular location">
    <subcellularLocation>
        <location evidence="2">Membrane</location>
        <topology evidence="2">Multi-pass membrane protein</topology>
    </subcellularLocation>
</comment>
<dbReference type="GO" id="GO:0005743">
    <property type="term" value="C:mitochondrial inner membrane"/>
    <property type="evidence" value="ECO:0007669"/>
    <property type="project" value="TreeGrafter"/>
</dbReference>
<evidence type="ECO:0000256" key="6">
    <source>
        <dbReference type="ARBA" id="ARBA00023002"/>
    </source>
</evidence>
<dbReference type="PANTHER" id="PTHR23289">
    <property type="entry name" value="CYTOCHROME C OXIDASE ASSEMBLY PROTEIN COX15"/>
    <property type="match status" value="1"/>
</dbReference>
<evidence type="ECO:0000256" key="8">
    <source>
        <dbReference type="ARBA" id="ARBA00023133"/>
    </source>
</evidence>
<comment type="pathway">
    <text evidence="10">Porphyrin-containing compound metabolism; heme A biosynthesis; heme A from heme O: step 1/1.</text>
</comment>
<accession>A0A068WL77</accession>
<dbReference type="GO" id="GO:0016653">
    <property type="term" value="F:oxidoreductase activity, acting on NAD(P)H, heme protein as acceptor"/>
    <property type="evidence" value="ECO:0007669"/>
    <property type="project" value="TreeGrafter"/>
</dbReference>
<evidence type="ECO:0000256" key="7">
    <source>
        <dbReference type="ARBA" id="ARBA00023004"/>
    </source>
</evidence>
<dbReference type="AlphaFoldDB" id="A0A068WL77"/>
<dbReference type="WBParaSite" id="EgrG_000451100">
    <property type="protein sequence ID" value="EgrG_000451100"/>
    <property type="gene ID" value="EgrG_000451100"/>
</dbReference>
<evidence type="ECO:0000256" key="3">
    <source>
        <dbReference type="ARBA" id="ARBA00022692"/>
    </source>
</evidence>
<dbReference type="OrthoDB" id="1726137at2759"/>
<feature type="transmembrane region" description="Helical" evidence="12">
    <location>
        <begin position="56"/>
        <end position="76"/>
    </location>
</feature>
<evidence type="ECO:0000256" key="5">
    <source>
        <dbReference type="ARBA" id="ARBA00022989"/>
    </source>
</evidence>
<keyword evidence="3 12" id="KW-0812">Transmembrane</keyword>
<evidence type="ECO:0000256" key="9">
    <source>
        <dbReference type="ARBA" id="ARBA00023136"/>
    </source>
</evidence>
<dbReference type="GO" id="GO:0046872">
    <property type="term" value="F:metal ion binding"/>
    <property type="evidence" value="ECO:0007669"/>
    <property type="project" value="UniProtKB-KW"/>
</dbReference>
<reference evidence="15" key="3">
    <citation type="submission" date="2020-10" db="UniProtKB">
        <authorList>
            <consortium name="WormBaseParasite"/>
        </authorList>
    </citation>
    <scope>IDENTIFICATION</scope>
</reference>
<proteinExistence type="predicted"/>
<keyword evidence="8" id="KW-0350">Heme biosynthesis</keyword>
<reference evidence="13 14" key="1">
    <citation type="journal article" date="2013" name="Nature">
        <title>The genomes of four tapeworm species reveal adaptations to parasitism.</title>
        <authorList>
            <person name="Tsai I.J."/>
            <person name="Zarowiecki M."/>
            <person name="Holroyd N."/>
            <person name="Garciarrubio A."/>
            <person name="Sanchez-Flores A."/>
            <person name="Brooks K.L."/>
            <person name="Tracey A."/>
            <person name="Bobes R.J."/>
            <person name="Fragoso G."/>
            <person name="Sciutto E."/>
            <person name="Aslett M."/>
            <person name="Beasley H."/>
            <person name="Bennett H.M."/>
            <person name="Cai J."/>
            <person name="Camicia F."/>
            <person name="Clark R."/>
            <person name="Cucher M."/>
            <person name="De Silva N."/>
            <person name="Day T.A."/>
            <person name="Deplazes P."/>
            <person name="Estrada K."/>
            <person name="Fernandez C."/>
            <person name="Holland P.W."/>
            <person name="Hou J."/>
            <person name="Hu S."/>
            <person name="Huckvale T."/>
            <person name="Hung S.S."/>
            <person name="Kamenetzky L."/>
            <person name="Keane J.A."/>
            <person name="Kiss F."/>
            <person name="Koziol U."/>
            <person name="Lambert O."/>
            <person name="Liu K."/>
            <person name="Luo X."/>
            <person name="Luo Y."/>
            <person name="Macchiaroli N."/>
            <person name="Nichol S."/>
            <person name="Paps J."/>
            <person name="Parkinson J."/>
            <person name="Pouchkina-Stantcheva N."/>
            <person name="Riddiford N."/>
            <person name="Rosenzvit M."/>
            <person name="Salinas G."/>
            <person name="Wasmuth J.D."/>
            <person name="Zamanian M."/>
            <person name="Zheng Y."/>
            <person name="Cai X."/>
            <person name="Soberon X."/>
            <person name="Olson P.D."/>
            <person name="Laclette J.P."/>
            <person name="Brehm K."/>
            <person name="Berriman M."/>
            <person name="Garciarrubio A."/>
            <person name="Bobes R.J."/>
            <person name="Fragoso G."/>
            <person name="Sanchez-Flores A."/>
            <person name="Estrada K."/>
            <person name="Cevallos M.A."/>
            <person name="Morett E."/>
            <person name="Gonzalez V."/>
            <person name="Portillo T."/>
            <person name="Ochoa-Leyva A."/>
            <person name="Jose M.V."/>
            <person name="Sciutto E."/>
            <person name="Landa A."/>
            <person name="Jimenez L."/>
            <person name="Valdes V."/>
            <person name="Carrero J.C."/>
            <person name="Larralde C."/>
            <person name="Morales-Montor J."/>
            <person name="Limon-Lason J."/>
            <person name="Soberon X."/>
            <person name="Laclette J.P."/>
        </authorList>
    </citation>
    <scope>NUCLEOTIDE SEQUENCE [LARGE SCALE GENOMIC DNA]</scope>
</reference>
<dbReference type="PANTHER" id="PTHR23289:SF2">
    <property type="entry name" value="CYTOCHROME C OXIDASE ASSEMBLY PROTEIN COX15 HOMOLOG"/>
    <property type="match status" value="1"/>
</dbReference>
<reference evidence="13" key="2">
    <citation type="submission" date="2014-06" db="EMBL/GenBank/DDBJ databases">
        <authorList>
            <person name="Aslett M."/>
        </authorList>
    </citation>
    <scope>NUCLEOTIDE SEQUENCE</scope>
</reference>
<evidence type="ECO:0000313" key="13">
    <source>
        <dbReference type="EMBL" id="CDS19218.1"/>
    </source>
</evidence>
<dbReference type="Pfam" id="PF02628">
    <property type="entry name" value="COX15-CtaA"/>
    <property type="match status" value="1"/>
</dbReference>
<feature type="transmembrane region" description="Helical" evidence="12">
    <location>
        <begin position="173"/>
        <end position="191"/>
    </location>
</feature>
<keyword evidence="4" id="KW-0479">Metal-binding</keyword>